<protein>
    <submittedName>
        <fullName evidence="2">Suppressor of fused protein (SUFU)</fullName>
    </submittedName>
</protein>
<dbReference type="Proteomes" id="UP000182841">
    <property type="component" value="Unassembled WGS sequence"/>
</dbReference>
<organism evidence="2 3">
    <name type="scientific">Streptomyces qinglanensis</name>
    <dbReference type="NCBI Taxonomy" id="943816"/>
    <lineage>
        <taxon>Bacteria</taxon>
        <taxon>Bacillati</taxon>
        <taxon>Actinomycetota</taxon>
        <taxon>Actinomycetes</taxon>
        <taxon>Kitasatosporales</taxon>
        <taxon>Streptomycetaceae</taxon>
        <taxon>Streptomyces</taxon>
    </lineage>
</organism>
<dbReference type="InterPro" id="IPR020941">
    <property type="entry name" value="SUFU-like_domain"/>
</dbReference>
<evidence type="ECO:0000313" key="2">
    <source>
        <dbReference type="EMBL" id="SER68033.1"/>
    </source>
</evidence>
<evidence type="ECO:0000259" key="1">
    <source>
        <dbReference type="Pfam" id="PF05076"/>
    </source>
</evidence>
<feature type="domain" description="Suppressor of fused-like" evidence="1">
    <location>
        <begin position="46"/>
        <end position="191"/>
    </location>
</feature>
<accession>A0A1H9R7V0</accession>
<sequence length="214" mass="23000">MSGPTGRLAAVPAPPILRDVFHALRDELGVEDDGVTFDDGPQPLQRLDVMFYRAGGPAATTALATVGMSAHPMPPRDGGPGGRAELRLFRRGPLERDVEQRLAVRLANLAAYPWTRGQPLGWGELVGFEDEIPAFPGCRSVFLAGPWTREQRAAVETRVEPVRLVNAVPISPAEHARARTTRPETFFSGLLDSRDIFAPPGAGRPAPAPRSGQG</sequence>
<dbReference type="EMBL" id="FOGO01000003">
    <property type="protein sequence ID" value="SER68033.1"/>
    <property type="molecule type" value="Genomic_DNA"/>
</dbReference>
<reference evidence="3" key="1">
    <citation type="submission" date="2016-10" db="EMBL/GenBank/DDBJ databases">
        <authorList>
            <person name="Varghese N."/>
            <person name="Submissions S."/>
        </authorList>
    </citation>
    <scope>NUCLEOTIDE SEQUENCE [LARGE SCALE GENOMIC DNA]</scope>
    <source>
        <strain evidence="3">CGMCC 4.6825</strain>
    </source>
</reference>
<evidence type="ECO:0000313" key="3">
    <source>
        <dbReference type="Proteomes" id="UP000182841"/>
    </source>
</evidence>
<keyword evidence="3" id="KW-1185">Reference proteome</keyword>
<name>A0A1H9R7V0_9ACTN</name>
<dbReference type="AlphaFoldDB" id="A0A1H9R7V0"/>
<dbReference type="Pfam" id="PF05076">
    <property type="entry name" value="SUFU"/>
    <property type="match status" value="1"/>
</dbReference>
<proteinExistence type="predicted"/>
<gene>
    <name evidence="2" type="ORF">SAMN05421870_103330</name>
</gene>